<protein>
    <submittedName>
        <fullName evidence="1">Phage portal protein</fullName>
    </submittedName>
</protein>
<reference evidence="1 2" key="1">
    <citation type="submission" date="2016-07" db="EMBL/GenBank/DDBJ databases">
        <title>Complete genome sequence of the Lentzea guizhouensis DHS C013.</title>
        <authorList>
            <person name="Cao C."/>
        </authorList>
    </citation>
    <scope>NUCLEOTIDE SEQUENCE [LARGE SCALE GENOMIC DNA]</scope>
    <source>
        <strain evidence="1 2">DHS C013</strain>
    </source>
</reference>
<dbReference type="InterPro" id="IPR006427">
    <property type="entry name" value="Portal_HK97"/>
</dbReference>
<dbReference type="AlphaFoldDB" id="A0A1B2HCV7"/>
<dbReference type="InterPro" id="IPR006944">
    <property type="entry name" value="Phage/GTA_portal"/>
</dbReference>
<proteinExistence type="predicted"/>
<dbReference type="STRING" id="1586287.BBK82_05040"/>
<dbReference type="KEGG" id="led:BBK82_05040"/>
<dbReference type="NCBIfam" id="TIGR01537">
    <property type="entry name" value="portal_HK97"/>
    <property type="match status" value="1"/>
</dbReference>
<dbReference type="Pfam" id="PF04860">
    <property type="entry name" value="Phage_portal"/>
    <property type="match status" value="1"/>
</dbReference>
<name>A0A1B2HCV7_9PSEU</name>
<sequence>MGFVRSAFRGSSTSSLATPEKWVEDWFAGGGSHNPSGAFVSEETALHYAPFFAGVQIIAGDIGGLPLPVYERLERGKRRAFDHPLYQVLHDQANPYMTAVAFRETMQGHALTWKGAYAYIERNGAGQVDSLWPLNPAKIKPCKIHDANGRGKFTLYYRYTDPNGRQVILLPDEVLPVAGLGGTGVEGYSLVSLARGSIGLGMATERYGSAFFANGSRPGGVLTHPSKLSEGARERMRTDWENLHRGLDRASRVAILEEGVEWHQIGIPPEDAQFLETRRFQVTEMARWLRIPPHKIADLERATFGNIEHQGLEYVTSTLRIWLVRWEQAILMRLFTMAERRRYFSEHLVDALLRGDSKSRNEAYAIGRNWGWLSADDIRERENMNPLPDGRGEVYLVPLNMVPAPRPDEEPTVPERIARVLRGRGAEARRRTASTFAPLIVDADTRLAKLERAEVKALVRRHLSDDDGRGVRLASPAAFLAAVWHLYDTTIRAKTVERWTPPLQALMVEIIADAIADVGFDGEVDLSRWLAAYVDSHADYRVNSAYGQIRAELEKAGTEDGDAAAAAVLALLDTWVDERPQRTADWQTSQLPNATARETWKAAGVPAVRWVTDGDSCPYCVALDGREVAIDDAFATKGDELDGDGVERLTVKRTIRHPPLHPKCGCGMAPA</sequence>
<organism evidence="1 2">
    <name type="scientific">Lentzea guizhouensis</name>
    <dbReference type="NCBI Taxonomy" id="1586287"/>
    <lineage>
        <taxon>Bacteria</taxon>
        <taxon>Bacillati</taxon>
        <taxon>Actinomycetota</taxon>
        <taxon>Actinomycetes</taxon>
        <taxon>Pseudonocardiales</taxon>
        <taxon>Pseudonocardiaceae</taxon>
        <taxon>Lentzea</taxon>
    </lineage>
</organism>
<gene>
    <name evidence="1" type="ORF">BBK82_05040</name>
</gene>
<dbReference type="Proteomes" id="UP000093053">
    <property type="component" value="Chromosome"/>
</dbReference>
<dbReference type="RefSeq" id="WP_065913949.1">
    <property type="nucleotide sequence ID" value="NZ_CP016793.1"/>
</dbReference>
<evidence type="ECO:0000313" key="1">
    <source>
        <dbReference type="EMBL" id="ANZ35539.1"/>
    </source>
</evidence>
<keyword evidence="2" id="KW-1185">Reference proteome</keyword>
<dbReference type="EMBL" id="CP016793">
    <property type="protein sequence ID" value="ANZ35539.1"/>
    <property type="molecule type" value="Genomic_DNA"/>
</dbReference>
<evidence type="ECO:0000313" key="2">
    <source>
        <dbReference type="Proteomes" id="UP000093053"/>
    </source>
</evidence>
<accession>A0A1B2HCV7</accession>